<evidence type="ECO:0000256" key="3">
    <source>
        <dbReference type="ARBA" id="ARBA00022729"/>
    </source>
</evidence>
<feature type="domain" description="F5/8 type C" evidence="7">
    <location>
        <begin position="431"/>
        <end position="568"/>
    </location>
</feature>
<keyword evidence="9" id="KW-1185">Reference proteome</keyword>
<keyword evidence="3 6" id="KW-0732">Signal</keyword>
<comment type="caution">
    <text evidence="8">The sequence shown here is derived from an EMBL/GenBank/DDBJ whole genome shotgun (WGS) entry which is preliminary data.</text>
</comment>
<evidence type="ECO:0000256" key="2">
    <source>
        <dbReference type="ARBA" id="ARBA00012662"/>
    </source>
</evidence>
<dbReference type="RefSeq" id="WP_185003694.1">
    <property type="nucleotide sequence ID" value="NZ_BAAAUI010000002.1"/>
</dbReference>
<dbReference type="InterPro" id="IPR000933">
    <property type="entry name" value="Glyco_hydro_29"/>
</dbReference>
<dbReference type="EMBL" id="JACHMH010000001">
    <property type="protein sequence ID" value="MBB4677790.1"/>
    <property type="molecule type" value="Genomic_DNA"/>
</dbReference>
<evidence type="ECO:0000256" key="6">
    <source>
        <dbReference type="SAM" id="SignalP"/>
    </source>
</evidence>
<keyword evidence="4 8" id="KW-0378">Hydrolase</keyword>
<dbReference type="PROSITE" id="PS50022">
    <property type="entry name" value="FA58C_3"/>
    <property type="match status" value="1"/>
</dbReference>
<dbReference type="SUPFAM" id="SSF49785">
    <property type="entry name" value="Galactose-binding domain-like"/>
    <property type="match status" value="1"/>
</dbReference>
<evidence type="ECO:0000313" key="8">
    <source>
        <dbReference type="EMBL" id="MBB4677790.1"/>
    </source>
</evidence>
<feature type="signal peptide" evidence="6">
    <location>
        <begin position="1"/>
        <end position="30"/>
    </location>
</feature>
<proteinExistence type="inferred from homology"/>
<evidence type="ECO:0000256" key="4">
    <source>
        <dbReference type="ARBA" id="ARBA00022801"/>
    </source>
</evidence>
<dbReference type="InterPro" id="IPR000421">
    <property type="entry name" value="FA58C"/>
</dbReference>
<dbReference type="AlphaFoldDB" id="A0A7W7CB29"/>
<keyword evidence="5 8" id="KW-0326">Glycosidase</keyword>
<dbReference type="GO" id="GO:0004560">
    <property type="term" value="F:alpha-L-fucosidase activity"/>
    <property type="evidence" value="ECO:0007669"/>
    <property type="project" value="UniProtKB-EC"/>
</dbReference>
<dbReference type="Pfam" id="PF01120">
    <property type="entry name" value="Alpha_L_fucos"/>
    <property type="match status" value="1"/>
</dbReference>
<dbReference type="Pfam" id="PF00754">
    <property type="entry name" value="F5_F8_type_C"/>
    <property type="match status" value="1"/>
</dbReference>
<name>A0A7W7CB29_9PSEU</name>
<organism evidence="8 9">
    <name type="scientific">Crossiella cryophila</name>
    <dbReference type="NCBI Taxonomy" id="43355"/>
    <lineage>
        <taxon>Bacteria</taxon>
        <taxon>Bacillati</taxon>
        <taxon>Actinomycetota</taxon>
        <taxon>Actinomycetes</taxon>
        <taxon>Pseudonocardiales</taxon>
        <taxon>Pseudonocardiaceae</taxon>
        <taxon>Crossiella</taxon>
    </lineage>
</organism>
<dbReference type="InterPro" id="IPR057739">
    <property type="entry name" value="Glyco_hydro_29_N"/>
</dbReference>
<dbReference type="Gene3D" id="3.20.20.80">
    <property type="entry name" value="Glycosidases"/>
    <property type="match status" value="1"/>
</dbReference>
<feature type="chain" id="PRO_5031217389" description="alpha-L-fucosidase" evidence="6">
    <location>
        <begin position="31"/>
        <end position="593"/>
    </location>
</feature>
<evidence type="ECO:0000313" key="9">
    <source>
        <dbReference type="Proteomes" id="UP000533598"/>
    </source>
</evidence>
<evidence type="ECO:0000256" key="1">
    <source>
        <dbReference type="ARBA" id="ARBA00007951"/>
    </source>
</evidence>
<comment type="similarity">
    <text evidence="1">Belongs to the glycosyl hydrolase 29 family.</text>
</comment>
<protein>
    <recommendedName>
        <fullName evidence="2">alpha-L-fucosidase</fullName>
        <ecNumber evidence="2">3.2.1.51</ecNumber>
    </recommendedName>
</protein>
<gene>
    <name evidence="8" type="ORF">HNR67_003908</name>
</gene>
<dbReference type="PANTHER" id="PTHR10030:SF37">
    <property type="entry name" value="ALPHA-L-FUCOSIDASE-RELATED"/>
    <property type="match status" value="1"/>
</dbReference>
<dbReference type="PANTHER" id="PTHR10030">
    <property type="entry name" value="ALPHA-L-FUCOSIDASE"/>
    <property type="match status" value="1"/>
</dbReference>
<evidence type="ECO:0000259" key="7">
    <source>
        <dbReference type="PROSITE" id="PS50022"/>
    </source>
</evidence>
<sequence>MSAPGRRRSAIVVLISVLALLGLGVTPASAEVQHPRQDWLRASTAGLFLHWGMRTSPGYTSCSAWENAITSGGWSPDYWITEAQKLHSQYLVLASFHSRLGYGKAWPSKVPGSCSTKRDFVRELLDAANKRDMKVIMYMTDDPQWHQEGRPSGSWLDSAAYSKYKGRNVDITNRDGFGEFSSDSIIEVAQRYPDLSGFWIDNDNAYWERSGLYERIRKERPHFLLSNNNEDTPIMDTISNEQKTGMSPNYDYPQAVYTAAPRLIEACFKLPSAGAWWYSGSDSTVDYKLTIGRYLTNLGSDVKALMAETAMVNGKFPSKQVAFNNFAADFFGEIRESIYGVHGGGYGHGGLKPGFWNDGAHGVTTVAKADPNRHYIHVVNRPSGSTLRLRDNGYQVTKVTNLRTGNPVSFSQANGSLTLTGVTSWNEYDTVFRVDTDGRAGVYPSSAFTVSASASASGHAPAAVNDGNHATYWDSNKSTPVSLRFDLGSAKPVRYLAVNQREDSVSYARSGTEQSARIKDYRVYVSNDGSNWGSPVASGQLASHRGVSFVDIPQTTARHVRLEVVNTWAAASDGTRHKRLRVDEAWLGSAFVS</sequence>
<accession>A0A7W7CB29</accession>
<dbReference type="GO" id="GO:0006004">
    <property type="term" value="P:fucose metabolic process"/>
    <property type="evidence" value="ECO:0007669"/>
    <property type="project" value="TreeGrafter"/>
</dbReference>
<dbReference type="EC" id="3.2.1.51" evidence="2"/>
<dbReference type="Gene3D" id="2.60.120.260">
    <property type="entry name" value="Galactose-binding domain-like"/>
    <property type="match status" value="1"/>
</dbReference>
<dbReference type="Proteomes" id="UP000533598">
    <property type="component" value="Unassembled WGS sequence"/>
</dbReference>
<dbReference type="SUPFAM" id="SSF51445">
    <property type="entry name" value="(Trans)glycosidases"/>
    <property type="match status" value="1"/>
</dbReference>
<evidence type="ECO:0000256" key="5">
    <source>
        <dbReference type="ARBA" id="ARBA00023295"/>
    </source>
</evidence>
<dbReference type="InterPro" id="IPR008979">
    <property type="entry name" value="Galactose-bd-like_sf"/>
</dbReference>
<dbReference type="GO" id="GO:0016139">
    <property type="term" value="P:glycoside catabolic process"/>
    <property type="evidence" value="ECO:0007669"/>
    <property type="project" value="TreeGrafter"/>
</dbReference>
<dbReference type="GO" id="GO:0005764">
    <property type="term" value="C:lysosome"/>
    <property type="evidence" value="ECO:0007669"/>
    <property type="project" value="TreeGrafter"/>
</dbReference>
<reference evidence="8 9" key="1">
    <citation type="submission" date="2020-08" db="EMBL/GenBank/DDBJ databases">
        <title>Sequencing the genomes of 1000 actinobacteria strains.</title>
        <authorList>
            <person name="Klenk H.-P."/>
        </authorList>
    </citation>
    <scope>NUCLEOTIDE SEQUENCE [LARGE SCALE GENOMIC DNA]</scope>
    <source>
        <strain evidence="8 9">DSM 44230</strain>
    </source>
</reference>
<dbReference type="InterPro" id="IPR017853">
    <property type="entry name" value="GH"/>
</dbReference>